<feature type="domain" description="Helicase C-terminal" evidence="4">
    <location>
        <begin position="1242"/>
        <end position="1403"/>
    </location>
</feature>
<evidence type="ECO:0000313" key="5">
    <source>
        <dbReference type="EMBL" id="PZO20013.1"/>
    </source>
</evidence>
<keyword evidence="2" id="KW-0175">Coiled coil</keyword>
<keyword evidence="5" id="KW-0067">ATP-binding</keyword>
<dbReference type="InterPro" id="IPR014001">
    <property type="entry name" value="Helicase_ATP-bd"/>
</dbReference>
<dbReference type="GO" id="GO:0016787">
    <property type="term" value="F:hydrolase activity"/>
    <property type="evidence" value="ECO:0007669"/>
    <property type="project" value="UniProtKB-KW"/>
</dbReference>
<dbReference type="Gene3D" id="3.40.50.10810">
    <property type="entry name" value="Tandem AAA-ATPase domain"/>
    <property type="match status" value="1"/>
</dbReference>
<dbReference type="Proteomes" id="UP000249354">
    <property type="component" value="Unassembled WGS sequence"/>
</dbReference>
<comment type="caution">
    <text evidence="5">The sequence shown here is derived from an EMBL/GenBank/DDBJ whole genome shotgun (WGS) entry which is preliminary data.</text>
</comment>
<dbReference type="CDD" id="cd18793">
    <property type="entry name" value="SF2_C_SNF"/>
    <property type="match status" value="1"/>
</dbReference>
<evidence type="ECO:0000313" key="6">
    <source>
        <dbReference type="Proteomes" id="UP000249354"/>
    </source>
</evidence>
<dbReference type="SMART" id="SM00487">
    <property type="entry name" value="DEXDc"/>
    <property type="match status" value="1"/>
</dbReference>
<dbReference type="InterPro" id="IPR038718">
    <property type="entry name" value="SNF2-like_sf"/>
</dbReference>
<gene>
    <name evidence="5" type="ORF">DCF25_07350</name>
</gene>
<keyword evidence="1" id="KW-0378">Hydrolase</keyword>
<evidence type="ECO:0000256" key="2">
    <source>
        <dbReference type="SAM" id="Coils"/>
    </source>
</evidence>
<evidence type="ECO:0000256" key="1">
    <source>
        <dbReference type="ARBA" id="ARBA00022801"/>
    </source>
</evidence>
<dbReference type="SUPFAM" id="SSF52540">
    <property type="entry name" value="P-loop containing nucleoside triphosphate hydrolases"/>
    <property type="match status" value="2"/>
</dbReference>
<organism evidence="5 6">
    <name type="scientific">Leptolyngbya foveolarum</name>
    <dbReference type="NCBI Taxonomy" id="47253"/>
    <lineage>
        <taxon>Bacteria</taxon>
        <taxon>Bacillati</taxon>
        <taxon>Cyanobacteriota</taxon>
        <taxon>Cyanophyceae</taxon>
        <taxon>Leptolyngbyales</taxon>
        <taxon>Leptolyngbyaceae</taxon>
        <taxon>Leptolyngbya group</taxon>
        <taxon>Leptolyngbya</taxon>
    </lineage>
</organism>
<dbReference type="Pfam" id="PF00176">
    <property type="entry name" value="SNF2-rel_dom"/>
    <property type="match status" value="1"/>
</dbReference>
<dbReference type="Gene3D" id="3.40.50.300">
    <property type="entry name" value="P-loop containing nucleotide triphosphate hydrolases"/>
    <property type="match status" value="1"/>
</dbReference>
<dbReference type="Pfam" id="PF00271">
    <property type="entry name" value="Helicase_C"/>
    <property type="match status" value="1"/>
</dbReference>
<dbReference type="GO" id="GO:0004386">
    <property type="term" value="F:helicase activity"/>
    <property type="evidence" value="ECO:0007669"/>
    <property type="project" value="UniProtKB-KW"/>
</dbReference>
<dbReference type="PROSITE" id="PS51192">
    <property type="entry name" value="HELICASE_ATP_BIND_1"/>
    <property type="match status" value="1"/>
</dbReference>
<feature type="domain" description="Helicase ATP-binding" evidence="3">
    <location>
        <begin position="964"/>
        <end position="1122"/>
    </location>
</feature>
<protein>
    <submittedName>
        <fullName evidence="5">Helicase</fullName>
    </submittedName>
</protein>
<dbReference type="InterPro" id="IPR049730">
    <property type="entry name" value="SNF2/RAD54-like_C"/>
</dbReference>
<keyword evidence="5" id="KW-0547">Nucleotide-binding</keyword>
<dbReference type="InterPro" id="IPR000330">
    <property type="entry name" value="SNF2_N"/>
</dbReference>
<dbReference type="SMART" id="SM00490">
    <property type="entry name" value="HELICc"/>
    <property type="match status" value="1"/>
</dbReference>
<dbReference type="PANTHER" id="PTHR10799">
    <property type="entry name" value="SNF2/RAD54 HELICASE FAMILY"/>
    <property type="match status" value="1"/>
</dbReference>
<feature type="coiled-coil region" evidence="2">
    <location>
        <begin position="1180"/>
        <end position="1207"/>
    </location>
</feature>
<dbReference type="CDD" id="cd18012">
    <property type="entry name" value="DEXQc_arch_SWI2_SNF2"/>
    <property type="match status" value="1"/>
</dbReference>
<dbReference type="PROSITE" id="PS51194">
    <property type="entry name" value="HELICASE_CTER"/>
    <property type="match status" value="1"/>
</dbReference>
<dbReference type="GO" id="GO:0005524">
    <property type="term" value="F:ATP binding"/>
    <property type="evidence" value="ECO:0007669"/>
    <property type="project" value="InterPro"/>
</dbReference>
<accession>A0A2W4UGD7</accession>
<evidence type="ECO:0000259" key="4">
    <source>
        <dbReference type="PROSITE" id="PS51194"/>
    </source>
</evidence>
<dbReference type="InterPro" id="IPR027417">
    <property type="entry name" value="P-loop_NTPase"/>
</dbReference>
<keyword evidence="5" id="KW-0347">Helicase</keyword>
<proteinExistence type="predicted"/>
<dbReference type="EMBL" id="QBMC01000035">
    <property type="protein sequence ID" value="PZO20013.1"/>
    <property type="molecule type" value="Genomic_DNA"/>
</dbReference>
<reference evidence="6" key="1">
    <citation type="submission" date="2018-04" db="EMBL/GenBank/DDBJ databases">
        <authorList>
            <person name="Cornet L."/>
        </authorList>
    </citation>
    <scope>NUCLEOTIDE SEQUENCE [LARGE SCALE GENOMIC DNA]</scope>
</reference>
<evidence type="ECO:0000259" key="3">
    <source>
        <dbReference type="PROSITE" id="PS51192"/>
    </source>
</evidence>
<sequence>MPSSKQTDQQILRQAYDQLSEIQKSVVQVFAVLCEPTSREQARRCWIEAMLQQPERDRPELLNSKQFGDIVTQLIKQRGLTQQRGEGPTCANELREIAIREAVLTDRFEPIAQAVEAQFPVSLFYRSDRRNFRHPSEFVRSLRIAIYRQDALEIDRLFEEVGNVHWKLNFDFLDVLRHILNHPFDADWMRGLSADFLYMGLNAILEDSVVQCVPADEAFELLEETCEEKEISPDFALLYAEQLWLRGYVDEAREVLMTVDASELAEDKELYWALMGAIAFLTGETQAAIAHYRLGLKAAGNLTTEQADWFNHAAAMFFFFALLEDSSLAALQEAEKYIVLIKGLPFHWIQSGMLALHTVLQMQQGKMSAVINATQRFQIPALSTIGLPALIEMYSLHWLGVEGLADWLPEELAERCQAALQAGYGWIALEIAELLVSYQPESVYVEIVEGLREQTDSLPLIDVVERKAAWELSLSALTNLSEPSAMTAAPAAEYRLIWRLRFRGIHNWSLLPLEQKISVKGGWTKGRAIALKRLYANSDIPNYATPQDRTICDTIEAEYEQSSRYYGPSNLLYSFTDSSLLALIGHPLLFWEDSPNVRVDVVEGAPELLVKRLDGDRLSIELSPKVTGADLWVEQETPTRLKVISVTADHRRIAEVLGPKNRLEVPVQAEERVLQAIASVASLVTVQSDIGGGGVEAEEVPADATTRVHLLPAGSGLKVSLLTHPFPEGGSYYPPGEGGETVIAEVDGQRLQTRRDLKLEQQNARAVSEACSVLQQHEPEAGEWLIEEPSDCLELLLQLKSLEDTIEMEWPEGEKFKVSRQLGINDFKFDIRKQQDWFAASGEVQISEDQVMDLRQLMALLAAAPGQFVPLADGEFLALTDEFRQRLQTISRLSHPHGEDLRIHGLAALALDEMIDDIEQLEVDNAWKAHINHIKAAREIEPEVPKTLQATLRDYQTEGYTWLARLANWGVGACLADDMGLGKTLQGLAVVLDRSHEGPTLVIAPTSVCLNWASEAERFAPSLQVKDLGVGDRQTLINNLKPNDLLVCSYGLIQQEDVAAMLATVTWRTIVLDEAQAIKNHATKRSQAVMALQGGFKVIMTGTPIENHLGELWNLFRFINPGLLGSLDSFNLRFANPIERDKNNEASDTLRRLIRPFILRRTKDQVLKELPSRTEITLPVELSQEEMAFYEALRREALEKLNDSEAQAGQKHLQVLAEIMKLRRACCNPSLVRPELAIPSTKLEQFSELIKELLDNGHKALVFSQFVDHLKILRNHLDKQQIAYQYLDGSTPAKKRKQGVDAFQNGEGDVFLISLKAGGTGLNLTAADYVLHMDPWWNPAVEDQASDRAHRIGQQRPVTIYRLVAKGTIEDKIVALHKIKRDLADSLLTGSDASGKVSTEDLLSLMQQ</sequence>
<name>A0A2W4UGD7_9CYAN</name>
<dbReference type="InterPro" id="IPR001650">
    <property type="entry name" value="Helicase_C-like"/>
</dbReference>
<reference evidence="5 6" key="2">
    <citation type="submission" date="2018-06" db="EMBL/GenBank/DDBJ databases">
        <title>Metagenomic assembly of (sub)arctic Cyanobacteria and their associated microbiome from non-axenic cultures.</title>
        <authorList>
            <person name="Baurain D."/>
        </authorList>
    </citation>
    <scope>NUCLEOTIDE SEQUENCE [LARGE SCALE GENOMIC DNA]</scope>
    <source>
        <strain evidence="5">ULC129bin1</strain>
    </source>
</reference>